<dbReference type="InterPro" id="IPR008979">
    <property type="entry name" value="Galactose-bd-like_sf"/>
</dbReference>
<gene>
    <name evidence="2" type="ORF">G1H11_20815</name>
</gene>
<comment type="caution">
    <text evidence="2">The sequence shown here is derived from an EMBL/GenBank/DDBJ whole genome shotgun (WGS) entry which is preliminary data.</text>
</comment>
<dbReference type="PANTHER" id="PTHR41349:SF1">
    <property type="entry name" value="PROTEIN CBG08683"/>
    <property type="match status" value="1"/>
</dbReference>
<dbReference type="SUPFAM" id="SSF49785">
    <property type="entry name" value="Galactose-binding domain-like"/>
    <property type="match status" value="1"/>
</dbReference>
<dbReference type="GO" id="GO:0003824">
    <property type="term" value="F:catalytic activity"/>
    <property type="evidence" value="ECO:0007669"/>
    <property type="project" value="InterPro"/>
</dbReference>
<dbReference type="SUPFAM" id="SSF56219">
    <property type="entry name" value="DNase I-like"/>
    <property type="match status" value="1"/>
</dbReference>
<protein>
    <recommendedName>
        <fullName evidence="1">F5/8 type C domain-containing protein</fullName>
    </recommendedName>
</protein>
<name>A0A6N9YS17_9ACTN</name>
<dbReference type="InterPro" id="IPR036691">
    <property type="entry name" value="Endo/exonu/phosph_ase_sf"/>
</dbReference>
<dbReference type="AlphaFoldDB" id="A0A6N9YS17"/>
<accession>A0A6N9YS17</accession>
<dbReference type="PROSITE" id="PS50022">
    <property type="entry name" value="FA58C_3"/>
    <property type="match status" value="1"/>
</dbReference>
<reference evidence="2 3" key="1">
    <citation type="submission" date="2020-02" db="EMBL/GenBank/DDBJ databases">
        <authorList>
            <person name="Li X.-J."/>
            <person name="Feng X.-M."/>
        </authorList>
    </citation>
    <scope>NUCLEOTIDE SEQUENCE [LARGE SCALE GENOMIC DNA]</scope>
    <source>
        <strain evidence="2 3">CGMCC 4.7225</strain>
    </source>
</reference>
<dbReference type="InterPro" id="IPR000421">
    <property type="entry name" value="FA58C"/>
</dbReference>
<dbReference type="RefSeq" id="WP_163820521.1">
    <property type="nucleotide sequence ID" value="NZ_JAAGOB010000013.1"/>
</dbReference>
<keyword evidence="3" id="KW-1185">Reference proteome</keyword>
<evidence type="ECO:0000313" key="2">
    <source>
        <dbReference type="EMBL" id="NED97745.1"/>
    </source>
</evidence>
<evidence type="ECO:0000259" key="1">
    <source>
        <dbReference type="PROSITE" id="PS50022"/>
    </source>
</evidence>
<organism evidence="2 3">
    <name type="scientific">Phytoactinopolyspora alkaliphila</name>
    <dbReference type="NCBI Taxonomy" id="1783498"/>
    <lineage>
        <taxon>Bacteria</taxon>
        <taxon>Bacillati</taxon>
        <taxon>Actinomycetota</taxon>
        <taxon>Actinomycetes</taxon>
        <taxon>Jiangellales</taxon>
        <taxon>Jiangellaceae</taxon>
        <taxon>Phytoactinopolyspora</taxon>
    </lineage>
</organism>
<proteinExistence type="predicted"/>
<dbReference type="EMBL" id="JAAGOB010000013">
    <property type="protein sequence ID" value="NED97745.1"/>
    <property type="molecule type" value="Genomic_DNA"/>
</dbReference>
<dbReference type="Pfam" id="PF00754">
    <property type="entry name" value="F5_F8_type_C"/>
    <property type="match status" value="1"/>
</dbReference>
<dbReference type="Gene3D" id="2.60.120.260">
    <property type="entry name" value="Galactose-binding domain-like"/>
    <property type="match status" value="1"/>
</dbReference>
<dbReference type="PANTHER" id="PTHR41349">
    <property type="match status" value="1"/>
</dbReference>
<evidence type="ECO:0000313" key="3">
    <source>
        <dbReference type="Proteomes" id="UP000469185"/>
    </source>
</evidence>
<dbReference type="Gene3D" id="3.60.10.10">
    <property type="entry name" value="Endonuclease/exonuclease/phosphatase"/>
    <property type="match status" value="1"/>
</dbReference>
<feature type="domain" description="F5/8 type C" evidence="1">
    <location>
        <begin position="341"/>
        <end position="488"/>
    </location>
</feature>
<dbReference type="InterPro" id="IPR005135">
    <property type="entry name" value="Endo/exonuclease/phosphatase"/>
</dbReference>
<dbReference type="Proteomes" id="UP000469185">
    <property type="component" value="Unassembled WGS sequence"/>
</dbReference>
<dbReference type="Pfam" id="PF03372">
    <property type="entry name" value="Exo_endo_phos"/>
    <property type="match status" value="1"/>
</dbReference>
<sequence>MITGTVLDVMAFNIWHGGNLDKLHAHGFAEQNKSELLDFLAHERPDLIFLVETYGLGERIEKALNRDTGDGRVFTGVPITREAGQAADRDNLWLFTWLPVEEVYPVISQPPVTSFNFGGARLVLPGGGHLHAFTTWISHLANSWGPLNQTALEAAMGLERTYTDADLAASDDERRREMARIILEDRLPRYVRDDAPVLLGGDFNTQTSLDWTEAHAGAPRHEGLVLRWPVMEMFAEAGFADTYRTAHPDAARYPGRTWTAGHSFMYAPMRLDYLLARGDVDVLASWTRTRRLPGHRGGDLDELYPFYSDHGAVVSRLRFGGDRQGYEPSREPLVEPPAPEMEAIPAPPAGTPVPVTEMSAEASSAAREHSAALAVDGDPRTYWHSGAGPETPEPHPHHLTLDLGRERTIAAVRYRPPMSTYEGIVTRYQYLVSTDGTTFEPVASGSWARDSLPKDVTVAGGVRARYLRLSAHAGVAGFTAVAELTTYE</sequence>